<accession>A0ABR0KIK0</accession>
<protein>
    <submittedName>
        <fullName evidence="1">Uncharacterized protein</fullName>
    </submittedName>
</protein>
<evidence type="ECO:0000313" key="2">
    <source>
        <dbReference type="Proteomes" id="UP001345013"/>
    </source>
</evidence>
<organism evidence="1 2">
    <name type="scientific">Lithohypha guttulata</name>
    <dbReference type="NCBI Taxonomy" id="1690604"/>
    <lineage>
        <taxon>Eukaryota</taxon>
        <taxon>Fungi</taxon>
        <taxon>Dikarya</taxon>
        <taxon>Ascomycota</taxon>
        <taxon>Pezizomycotina</taxon>
        <taxon>Eurotiomycetes</taxon>
        <taxon>Chaetothyriomycetidae</taxon>
        <taxon>Chaetothyriales</taxon>
        <taxon>Trichomeriaceae</taxon>
        <taxon>Lithohypha</taxon>
    </lineage>
</organism>
<evidence type="ECO:0000313" key="1">
    <source>
        <dbReference type="EMBL" id="KAK5097644.1"/>
    </source>
</evidence>
<dbReference type="Proteomes" id="UP001345013">
    <property type="component" value="Unassembled WGS sequence"/>
</dbReference>
<dbReference type="EMBL" id="JAVRRG010000017">
    <property type="protein sequence ID" value="KAK5097644.1"/>
    <property type="molecule type" value="Genomic_DNA"/>
</dbReference>
<name>A0ABR0KIK0_9EURO</name>
<proteinExistence type="predicted"/>
<comment type="caution">
    <text evidence="1">The sequence shown here is derived from an EMBL/GenBank/DDBJ whole genome shotgun (WGS) entry which is preliminary data.</text>
</comment>
<sequence length="125" mass="14128">MEILCDVSDLHCKFERPVSGPRVSPRTFRTARSASGTAPATSKEFRRVGHIDIINRNVILDLGLRDHPNPVPFVLFTAIAVLELNMRIHNPKRAPFTDADVERGKKLVSGQAYWGEKWCKVTEME</sequence>
<gene>
    <name evidence="1" type="ORF">LTR24_002110</name>
</gene>
<reference evidence="1 2" key="1">
    <citation type="submission" date="2023-08" db="EMBL/GenBank/DDBJ databases">
        <title>Black Yeasts Isolated from many extreme environments.</title>
        <authorList>
            <person name="Coleine C."/>
            <person name="Stajich J.E."/>
            <person name="Selbmann L."/>
        </authorList>
    </citation>
    <scope>NUCLEOTIDE SEQUENCE [LARGE SCALE GENOMIC DNA]</scope>
    <source>
        <strain evidence="1 2">CCFEE 5885</strain>
    </source>
</reference>
<keyword evidence="2" id="KW-1185">Reference proteome</keyword>